<accession>A0A504IWK0</accession>
<sequence length="67" mass="7750">MNQFEKTAVIMKYFFVSFLFLTLAITTVSCSETSVEEEIGLDEIDIDKKPKTYLIDKDEVQPPIDRD</sequence>
<reference evidence="1 2" key="1">
    <citation type="submission" date="2019-06" db="EMBL/GenBank/DDBJ databases">
        <authorList>
            <person name="Meng X."/>
        </authorList>
    </citation>
    <scope>NUCLEOTIDE SEQUENCE [LARGE SCALE GENOMIC DNA]</scope>
    <source>
        <strain evidence="1 2">M625</strain>
    </source>
</reference>
<proteinExistence type="predicted"/>
<comment type="caution">
    <text evidence="1">The sequence shown here is derived from an EMBL/GenBank/DDBJ whole genome shotgun (WGS) entry which is preliminary data.</text>
</comment>
<dbReference type="Proteomes" id="UP000315540">
    <property type="component" value="Unassembled WGS sequence"/>
</dbReference>
<dbReference type="EMBL" id="VFWZ01000008">
    <property type="protein sequence ID" value="TPN82756.1"/>
    <property type="molecule type" value="Genomic_DNA"/>
</dbReference>
<gene>
    <name evidence="1" type="ORF">FHK87_20220</name>
</gene>
<dbReference type="AlphaFoldDB" id="A0A504IWK0"/>
<organism evidence="1 2">
    <name type="scientific">Aquimarina algicola</name>
    <dbReference type="NCBI Taxonomy" id="2589995"/>
    <lineage>
        <taxon>Bacteria</taxon>
        <taxon>Pseudomonadati</taxon>
        <taxon>Bacteroidota</taxon>
        <taxon>Flavobacteriia</taxon>
        <taxon>Flavobacteriales</taxon>
        <taxon>Flavobacteriaceae</taxon>
        <taxon>Aquimarina</taxon>
    </lineage>
</organism>
<name>A0A504IWK0_9FLAO</name>
<protein>
    <submittedName>
        <fullName evidence="1">Uncharacterized protein</fullName>
    </submittedName>
</protein>
<evidence type="ECO:0000313" key="2">
    <source>
        <dbReference type="Proteomes" id="UP000315540"/>
    </source>
</evidence>
<dbReference type="PROSITE" id="PS51257">
    <property type="entry name" value="PROKAR_LIPOPROTEIN"/>
    <property type="match status" value="1"/>
</dbReference>
<keyword evidence="2" id="KW-1185">Reference proteome</keyword>
<evidence type="ECO:0000313" key="1">
    <source>
        <dbReference type="EMBL" id="TPN82756.1"/>
    </source>
</evidence>
<dbReference type="RefSeq" id="WP_140595968.1">
    <property type="nucleotide sequence ID" value="NZ_VFWZ01000008.1"/>
</dbReference>